<reference evidence="10 11" key="1">
    <citation type="submission" date="2019-07" db="EMBL/GenBank/DDBJ databases">
        <title>Shewanella sp. YLB-06 whole genomic sequence.</title>
        <authorList>
            <person name="Yu L."/>
        </authorList>
    </citation>
    <scope>NUCLEOTIDE SEQUENCE [LARGE SCALE GENOMIC DNA]</scope>
    <source>
        <strain evidence="10 11">YLB-06</strain>
    </source>
</reference>
<evidence type="ECO:0000256" key="3">
    <source>
        <dbReference type="ARBA" id="ARBA00022729"/>
    </source>
</evidence>
<evidence type="ECO:0000256" key="7">
    <source>
        <dbReference type="ARBA" id="ARBA00023288"/>
    </source>
</evidence>
<comment type="similarity">
    <text evidence="2 8">Belongs to the YscJ lipoprotein family.</text>
</comment>
<feature type="domain" description="Flagellar M-ring N-terminal" evidence="9">
    <location>
        <begin position="22"/>
        <end position="188"/>
    </location>
</feature>
<keyword evidence="7 8" id="KW-0449">Lipoprotein</keyword>
<accession>A0ABX5X7E1</accession>
<dbReference type="Gene3D" id="3.30.70.1530">
    <property type="entry name" value="Hypothetical protein rpa1041"/>
    <property type="match status" value="1"/>
</dbReference>
<evidence type="ECO:0000256" key="8">
    <source>
        <dbReference type="RuleBase" id="RU364102"/>
    </source>
</evidence>
<feature type="transmembrane region" description="Helical" evidence="8">
    <location>
        <begin position="220"/>
        <end position="241"/>
    </location>
</feature>
<gene>
    <name evidence="10" type="ORF">FM037_27545</name>
</gene>
<dbReference type="InterPro" id="IPR045851">
    <property type="entry name" value="AMP-bd_C_sf"/>
</dbReference>
<keyword evidence="4 8" id="KW-0472">Membrane</keyword>
<dbReference type="PROSITE" id="PS51257">
    <property type="entry name" value="PROKAR_LIPOPROTEIN"/>
    <property type="match status" value="1"/>
</dbReference>
<evidence type="ECO:0000256" key="4">
    <source>
        <dbReference type="ARBA" id="ARBA00023136"/>
    </source>
</evidence>
<keyword evidence="5 8" id="KW-0564">Palmitate</keyword>
<dbReference type="Pfam" id="PF01514">
    <property type="entry name" value="YscJ_FliF"/>
    <property type="match status" value="1"/>
</dbReference>
<dbReference type="PANTHER" id="PTHR30046">
    <property type="entry name" value="FLAGELLAR M-RING PROTEIN"/>
    <property type="match status" value="1"/>
</dbReference>
<dbReference type="InterPro" id="IPR003282">
    <property type="entry name" value="T3SS_SctJ"/>
</dbReference>
<protein>
    <recommendedName>
        <fullName evidence="8">Lipoprotein</fullName>
    </recommendedName>
</protein>
<dbReference type="Proteomes" id="UP000315947">
    <property type="component" value="Chromosome"/>
</dbReference>
<comment type="subcellular location">
    <subcellularLocation>
        <location evidence="1">Cell outer membrane</location>
        <topology evidence="1">Lipid-anchor</topology>
    </subcellularLocation>
</comment>
<dbReference type="NCBIfam" id="TIGR02544">
    <property type="entry name" value="III_secr_YscJ"/>
    <property type="match status" value="1"/>
</dbReference>
<evidence type="ECO:0000313" key="11">
    <source>
        <dbReference type="Proteomes" id="UP000315947"/>
    </source>
</evidence>
<dbReference type="InterPro" id="IPR006182">
    <property type="entry name" value="FliF_N_dom"/>
</dbReference>
<name>A0ABX5X7E1_9GAMM</name>
<dbReference type="EMBL" id="CP041614">
    <property type="protein sequence ID" value="QDO86332.1"/>
    <property type="molecule type" value="Genomic_DNA"/>
</dbReference>
<keyword evidence="8" id="KW-0812">Transmembrane</keyword>
<evidence type="ECO:0000256" key="5">
    <source>
        <dbReference type="ARBA" id="ARBA00023139"/>
    </source>
</evidence>
<sequence>MIKKMFKIVLLSCMIMLTACQTELYNGLSQKEGNEMLAILLIAGISTHKLPDSDGKVKLMVEESQLSLALATLKSQGYPKDKFASLEEIFPDEGLISSPLEERARLMFAKSQEISSTLSQIDGVITARVHLVKPEEERRRGRSKEINSSASVFIKHAPDIEIESLVPQIKLLVNNSVEGLNYDRISVVLVPALQSRLISSQQKLVNILSIKMTASSENRFIGFIVFFIIMLIGTNLATYFWSQKLSGR</sequence>
<dbReference type="PRINTS" id="PR01338">
    <property type="entry name" value="TYPE3OMKPROT"/>
</dbReference>
<dbReference type="PANTHER" id="PTHR30046:SF2">
    <property type="entry name" value="YOP PROTEINS TRANSLOCATION LIPOPROTEIN J"/>
    <property type="match status" value="1"/>
</dbReference>
<keyword evidence="6 8" id="KW-0998">Cell outer membrane</keyword>
<dbReference type="InterPro" id="IPR043427">
    <property type="entry name" value="YscJ/FliF"/>
</dbReference>
<proteinExistence type="inferred from homology"/>
<evidence type="ECO:0000256" key="2">
    <source>
        <dbReference type="ARBA" id="ARBA00009509"/>
    </source>
</evidence>
<dbReference type="Gene3D" id="3.30.300.30">
    <property type="match status" value="1"/>
</dbReference>
<organism evidence="10 11">
    <name type="scientific">Shewanella psychropiezotolerans</name>
    <dbReference type="NCBI Taxonomy" id="2593655"/>
    <lineage>
        <taxon>Bacteria</taxon>
        <taxon>Pseudomonadati</taxon>
        <taxon>Pseudomonadota</taxon>
        <taxon>Gammaproteobacteria</taxon>
        <taxon>Alteromonadales</taxon>
        <taxon>Shewanellaceae</taxon>
        <taxon>Shewanella</taxon>
    </lineage>
</organism>
<feature type="chain" id="PRO_5045006301" description="Lipoprotein" evidence="8">
    <location>
        <begin position="22"/>
        <end position="248"/>
    </location>
</feature>
<keyword evidence="11" id="KW-1185">Reference proteome</keyword>
<feature type="signal peptide" evidence="8">
    <location>
        <begin position="1"/>
        <end position="21"/>
    </location>
</feature>
<evidence type="ECO:0000259" key="9">
    <source>
        <dbReference type="Pfam" id="PF01514"/>
    </source>
</evidence>
<evidence type="ECO:0000256" key="6">
    <source>
        <dbReference type="ARBA" id="ARBA00023237"/>
    </source>
</evidence>
<evidence type="ECO:0000256" key="1">
    <source>
        <dbReference type="ARBA" id="ARBA00004459"/>
    </source>
</evidence>
<keyword evidence="3 8" id="KW-0732">Signal</keyword>
<evidence type="ECO:0000313" key="10">
    <source>
        <dbReference type="EMBL" id="QDO86332.1"/>
    </source>
</evidence>
<keyword evidence="8" id="KW-1133">Transmembrane helix</keyword>